<dbReference type="RefSeq" id="WP_035514162.1">
    <property type="nucleotide sequence ID" value="NZ_KN234747.1"/>
</dbReference>
<dbReference type="AlphaFoldDB" id="A0A095VN02"/>
<dbReference type="GO" id="GO:0016020">
    <property type="term" value="C:membrane"/>
    <property type="evidence" value="ECO:0007669"/>
    <property type="project" value="TreeGrafter"/>
</dbReference>
<dbReference type="InterPro" id="IPR020904">
    <property type="entry name" value="Sc_DH/Rdtase_CS"/>
</dbReference>
<sequence length="270" mass="29129">MKAFSNTTGFITGGASGIGLAMARELGRRGMQVMLADIEARVLDSSVETLRSEGIEAHGTVLDVGDPDAYARVAEETLTTLGKVNFLFNNAGVGTLSPAGQTPIRDWQWVVNVNLLGVAYGVEYFLPSMQALDEPCHVMNTASLAGHVANAGFGPYNATKFAVVGYSESLRQELAQSNIGVSVLCPAWIKTRIAESGRNHPDARRAADAQSGMNPIAELIEAEGLPVDTLIQRAIDAMAEGTFYVFTHPDFRPMVEERLERVRADYNKLP</sequence>
<organism evidence="4 5">
    <name type="scientific">Pseudohaliea rubra DSM 19751</name>
    <dbReference type="NCBI Taxonomy" id="1265313"/>
    <lineage>
        <taxon>Bacteria</taxon>
        <taxon>Pseudomonadati</taxon>
        <taxon>Pseudomonadota</taxon>
        <taxon>Gammaproteobacteria</taxon>
        <taxon>Cellvibrionales</taxon>
        <taxon>Halieaceae</taxon>
        <taxon>Pseudohaliea</taxon>
    </lineage>
</organism>
<evidence type="ECO:0000313" key="4">
    <source>
        <dbReference type="EMBL" id="KGE02750.1"/>
    </source>
</evidence>
<dbReference type="Gene3D" id="3.40.50.720">
    <property type="entry name" value="NAD(P)-binding Rossmann-like Domain"/>
    <property type="match status" value="1"/>
</dbReference>
<dbReference type="STRING" id="1265313.HRUBRA_02728"/>
<dbReference type="PRINTS" id="PR00080">
    <property type="entry name" value="SDRFAMILY"/>
</dbReference>
<protein>
    <submittedName>
        <fullName evidence="4">Short-chain dehydrogenase/reductase SDR</fullName>
    </submittedName>
</protein>
<dbReference type="CDD" id="cd05233">
    <property type="entry name" value="SDR_c"/>
    <property type="match status" value="1"/>
</dbReference>
<dbReference type="EMBL" id="AUVB01000085">
    <property type="protein sequence ID" value="KGE02750.1"/>
    <property type="molecule type" value="Genomic_DNA"/>
</dbReference>
<dbReference type="GO" id="GO:0016491">
    <property type="term" value="F:oxidoreductase activity"/>
    <property type="evidence" value="ECO:0007669"/>
    <property type="project" value="UniProtKB-KW"/>
</dbReference>
<dbReference type="InterPro" id="IPR002347">
    <property type="entry name" value="SDR_fam"/>
</dbReference>
<evidence type="ECO:0000313" key="5">
    <source>
        <dbReference type="Proteomes" id="UP000029640"/>
    </source>
</evidence>
<reference evidence="4 5" key="1">
    <citation type="journal article" date="2014" name="Genome Announc.">
        <title>Genome Sequence of Gammaproteobacterial Pseudohaliea rubra Type Strain DSM 19751, Isolated from Coastal Seawater of the Mediterranean Sea.</title>
        <authorList>
            <person name="Spring S."/>
            <person name="Fiebig A."/>
            <person name="Riedel T."/>
            <person name="Goker M."/>
            <person name="Klenk H.P."/>
        </authorList>
    </citation>
    <scope>NUCLEOTIDE SEQUENCE [LARGE SCALE GENOMIC DNA]</scope>
    <source>
        <strain evidence="4 5">DSM 19751</strain>
    </source>
</reference>
<dbReference type="InterPro" id="IPR036291">
    <property type="entry name" value="NAD(P)-bd_dom_sf"/>
</dbReference>
<comment type="caution">
    <text evidence="4">The sequence shown here is derived from an EMBL/GenBank/DDBJ whole genome shotgun (WGS) entry which is preliminary data.</text>
</comment>
<dbReference type="HOGENOM" id="CLU_010194_2_1_6"/>
<evidence type="ECO:0000256" key="1">
    <source>
        <dbReference type="ARBA" id="ARBA00006484"/>
    </source>
</evidence>
<dbReference type="eggNOG" id="COG4221">
    <property type="taxonomic scope" value="Bacteria"/>
</dbReference>
<dbReference type="OrthoDB" id="6503536at2"/>
<dbReference type="Proteomes" id="UP000029640">
    <property type="component" value="Unassembled WGS sequence"/>
</dbReference>
<gene>
    <name evidence="4" type="ORF">HRUBRA_02728</name>
</gene>
<comment type="similarity">
    <text evidence="1 3">Belongs to the short-chain dehydrogenases/reductases (SDR) family.</text>
</comment>
<dbReference type="PRINTS" id="PR00081">
    <property type="entry name" value="GDHRDH"/>
</dbReference>
<dbReference type="PROSITE" id="PS00061">
    <property type="entry name" value="ADH_SHORT"/>
    <property type="match status" value="1"/>
</dbReference>
<evidence type="ECO:0000256" key="3">
    <source>
        <dbReference type="RuleBase" id="RU000363"/>
    </source>
</evidence>
<evidence type="ECO:0000256" key="2">
    <source>
        <dbReference type="ARBA" id="ARBA00023002"/>
    </source>
</evidence>
<dbReference type="PANTHER" id="PTHR44196">
    <property type="entry name" value="DEHYDROGENASE/REDUCTASE SDR FAMILY MEMBER 7B"/>
    <property type="match status" value="1"/>
</dbReference>
<dbReference type="SUPFAM" id="SSF51735">
    <property type="entry name" value="NAD(P)-binding Rossmann-fold domains"/>
    <property type="match status" value="1"/>
</dbReference>
<accession>A0A095VN02</accession>
<keyword evidence="2" id="KW-0560">Oxidoreductase</keyword>
<proteinExistence type="inferred from homology"/>
<dbReference type="PANTHER" id="PTHR44196:SF1">
    <property type="entry name" value="DEHYDROGENASE_REDUCTASE SDR FAMILY MEMBER 7B"/>
    <property type="match status" value="1"/>
</dbReference>
<keyword evidence="5" id="KW-1185">Reference proteome</keyword>
<name>A0A095VN02_9GAMM</name>
<dbReference type="Pfam" id="PF00106">
    <property type="entry name" value="adh_short"/>
    <property type="match status" value="1"/>
</dbReference>